<gene>
    <name evidence="1" type="ORF">ACFSJ0_08400</name>
</gene>
<keyword evidence="2" id="KW-1185">Reference proteome</keyword>
<accession>A0ABW4G2T7</accession>
<feature type="non-terminal residue" evidence="1">
    <location>
        <position position="1"/>
    </location>
</feature>
<comment type="caution">
    <text evidence="1">The sequence shown here is derived from an EMBL/GenBank/DDBJ whole genome shotgun (WGS) entry which is preliminary data.</text>
</comment>
<protein>
    <recommendedName>
        <fullName evidence="3">TerD family protein</fullName>
    </recommendedName>
</protein>
<dbReference type="EMBL" id="JBHUCM010000008">
    <property type="protein sequence ID" value="MFD1537049.1"/>
    <property type="molecule type" value="Genomic_DNA"/>
</dbReference>
<evidence type="ECO:0008006" key="3">
    <source>
        <dbReference type="Google" id="ProtNLM"/>
    </source>
</evidence>
<evidence type="ECO:0000313" key="2">
    <source>
        <dbReference type="Proteomes" id="UP001597097"/>
    </source>
</evidence>
<dbReference type="Proteomes" id="UP001597097">
    <property type="component" value="Unassembled WGS sequence"/>
</dbReference>
<organism evidence="1 2">
    <name type="scientific">Nonomuraea guangzhouensis</name>
    <dbReference type="NCBI Taxonomy" id="1291555"/>
    <lineage>
        <taxon>Bacteria</taxon>
        <taxon>Bacillati</taxon>
        <taxon>Actinomycetota</taxon>
        <taxon>Actinomycetes</taxon>
        <taxon>Streptosporangiales</taxon>
        <taxon>Streptosporangiaceae</taxon>
        <taxon>Nonomuraea</taxon>
    </lineage>
</organism>
<evidence type="ECO:0000313" key="1">
    <source>
        <dbReference type="EMBL" id="MFD1537049.1"/>
    </source>
</evidence>
<dbReference type="InterPro" id="IPR051324">
    <property type="entry name" value="Stress/Tellurium_Resist"/>
</dbReference>
<dbReference type="PANTHER" id="PTHR32097:SF18">
    <property type="entry name" value="RING-TYPE DOMAIN-CONTAINING PROTEIN"/>
    <property type="match status" value="1"/>
</dbReference>
<name>A0ABW4G2T7_9ACTN</name>
<sequence length="474" mass="51033">DPALGAGRHSDAADLLAHRPGELMRRLSHLLRLSPDLLETMLPADPGLTETMAPADPGLRESVVPGGDPIEAGGLARVAAQVAPGVLIATLGQLRTPPGGLRLFLPRGGTARFHTRPDDRPPLPDEVVLTAERTLAAELLRRTGELPALRRVLLDEGLADLIAPTSERTAVKALVRLPRGSTQPIPGGDRLRFFLHWAEPKDARVDLDLSVAVFDERWEFVGLCDYTNLTLGKAVTHSGDLTSAPEPLGASEFIDVHVRALRGRYLVPVVFSYNDVPFEELVRGFAGFMEQPEGLFDPLAVRQRFDLMGQAKILVPLVADLWTRTMRWADLNLSAVGYGHSVDGSSDELGLLGAALEQAFTHRVTLWEVGCWHAAARAAEVLVRRRDGSLVRYERRPGEDAAAFAARLIARADAPAAPASFDEVELAMLIHGDVPLPSGCPTYALHPDGLGDVRPLGAADLLSELSPDPGKVSA</sequence>
<dbReference type="PANTHER" id="PTHR32097">
    <property type="entry name" value="CAMP-BINDING PROTEIN 1-RELATED"/>
    <property type="match status" value="1"/>
</dbReference>
<reference evidence="2" key="1">
    <citation type="journal article" date="2019" name="Int. J. Syst. Evol. Microbiol.">
        <title>The Global Catalogue of Microorganisms (GCM) 10K type strain sequencing project: providing services to taxonomists for standard genome sequencing and annotation.</title>
        <authorList>
            <consortium name="The Broad Institute Genomics Platform"/>
            <consortium name="The Broad Institute Genome Sequencing Center for Infectious Disease"/>
            <person name="Wu L."/>
            <person name="Ma J."/>
        </authorList>
    </citation>
    <scope>NUCLEOTIDE SEQUENCE [LARGE SCALE GENOMIC DNA]</scope>
    <source>
        <strain evidence="2">CGMCC 1.15399</strain>
    </source>
</reference>
<proteinExistence type="predicted"/>